<evidence type="ECO:0000256" key="3">
    <source>
        <dbReference type="ARBA" id="ARBA00022670"/>
    </source>
</evidence>
<evidence type="ECO:0000313" key="10">
    <source>
        <dbReference type="Proteomes" id="UP001484239"/>
    </source>
</evidence>
<evidence type="ECO:0000313" key="9">
    <source>
        <dbReference type="EMBL" id="MEK9500328.1"/>
    </source>
</evidence>
<feature type="binding site" evidence="6">
    <location>
        <position position="201"/>
    </location>
    <ligand>
        <name>a divalent metal cation</name>
        <dbReference type="ChEBI" id="CHEBI:60240"/>
        <label>2</label>
        <note>catalytic</note>
    </ligand>
</feature>
<organism evidence="9 10">
    <name type="scientific">Gaopeijia maritima</name>
    <dbReference type="NCBI Taxonomy" id="3119007"/>
    <lineage>
        <taxon>Bacteria</taxon>
        <taxon>Pseudomonadati</taxon>
        <taxon>Gemmatimonadota</taxon>
        <taxon>Longimicrobiia</taxon>
        <taxon>Gaopeijiales</taxon>
        <taxon>Gaopeijiaceae</taxon>
        <taxon>Gaopeijia</taxon>
    </lineage>
</organism>
<keyword evidence="10" id="KW-1185">Reference proteome</keyword>
<feature type="binding site" evidence="6">
    <location>
        <position position="232"/>
    </location>
    <ligand>
        <name>a divalent metal cation</name>
        <dbReference type="ChEBI" id="CHEBI:60240"/>
        <label>1</label>
    </ligand>
</feature>
<feature type="binding site" evidence="6">
    <location>
        <position position="93"/>
    </location>
    <ligand>
        <name>a divalent metal cation</name>
        <dbReference type="ChEBI" id="CHEBI:60240"/>
        <label>1</label>
    </ligand>
</feature>
<dbReference type="EMBL" id="JBBHLI010000002">
    <property type="protein sequence ID" value="MEK9500328.1"/>
    <property type="molecule type" value="Genomic_DNA"/>
</dbReference>
<comment type="caution">
    <text evidence="9">The sequence shown here is derived from an EMBL/GenBank/DDBJ whole genome shotgun (WGS) entry which is preliminary data.</text>
</comment>
<dbReference type="EC" id="3.4.11.18" evidence="6 7"/>
<dbReference type="Gene3D" id="3.90.230.10">
    <property type="entry name" value="Creatinase/methionine aminopeptidase superfamily"/>
    <property type="match status" value="1"/>
</dbReference>
<protein>
    <recommendedName>
        <fullName evidence="6 7">Methionine aminopeptidase</fullName>
        <shortName evidence="6">MAP</shortName>
        <shortName evidence="6">MetAP</shortName>
        <ecNumber evidence="6 7">3.4.11.18</ecNumber>
    </recommendedName>
    <alternativeName>
        <fullName evidence="6">Peptidase M</fullName>
    </alternativeName>
</protein>
<feature type="binding site" evidence="6">
    <location>
        <position position="167"/>
    </location>
    <ligand>
        <name>a divalent metal cation</name>
        <dbReference type="ChEBI" id="CHEBI:60240"/>
        <label>2</label>
        <note>catalytic</note>
    </ligand>
</feature>
<keyword evidence="2 6" id="KW-0031">Aminopeptidase</keyword>
<dbReference type="PANTHER" id="PTHR43330:SF13">
    <property type="entry name" value="METHIONINE AMINOPEPTIDASE 2"/>
    <property type="match status" value="1"/>
</dbReference>
<comment type="function">
    <text evidence="1 6">Removes the N-terminal methionine from nascent proteins. The N-terminal methionine is often cleaved when the second residue in the primary sequence is small and uncharged (Met-Ala-, Cys, Gly, Pro, Ser, Thr, or Val). Requires deformylation of the N(alpha)-formylated initiator methionine before it can be hydrolyzed.</text>
</comment>
<evidence type="ECO:0000256" key="7">
    <source>
        <dbReference type="RuleBase" id="RU003653"/>
    </source>
</evidence>
<comment type="subunit">
    <text evidence="6">Monomer.</text>
</comment>
<reference evidence="9 10" key="1">
    <citation type="submission" date="2024-02" db="EMBL/GenBank/DDBJ databases">
        <title>A novel Gemmatimonadota bacterium.</title>
        <authorList>
            <person name="Du Z.-J."/>
            <person name="Ye Y.-Q."/>
        </authorList>
    </citation>
    <scope>NUCLEOTIDE SEQUENCE [LARGE SCALE GENOMIC DNA]</scope>
    <source>
        <strain evidence="9 10">DH-20</strain>
    </source>
</reference>
<dbReference type="Pfam" id="PF00557">
    <property type="entry name" value="Peptidase_M24"/>
    <property type="match status" value="1"/>
</dbReference>
<dbReference type="InterPro" id="IPR001714">
    <property type="entry name" value="Pept_M24_MAP"/>
</dbReference>
<feature type="binding site" evidence="6">
    <location>
        <position position="76"/>
    </location>
    <ligand>
        <name>substrate</name>
    </ligand>
</feature>
<accession>A0ABU9E6H0</accession>
<dbReference type="InterPro" id="IPR000994">
    <property type="entry name" value="Pept_M24"/>
</dbReference>
<keyword evidence="3 6" id="KW-0645">Protease</keyword>
<comment type="catalytic activity">
    <reaction evidence="6 7">
        <text>Release of N-terminal amino acids, preferentially methionine, from peptides and arylamides.</text>
        <dbReference type="EC" id="3.4.11.18"/>
    </reaction>
</comment>
<evidence type="ECO:0000256" key="6">
    <source>
        <dbReference type="HAMAP-Rule" id="MF_01974"/>
    </source>
</evidence>
<feature type="binding site" evidence="6">
    <location>
        <position position="104"/>
    </location>
    <ligand>
        <name>a divalent metal cation</name>
        <dbReference type="ChEBI" id="CHEBI:60240"/>
        <label>1</label>
    </ligand>
</feature>
<dbReference type="HAMAP" id="MF_01974">
    <property type="entry name" value="MetAP_1"/>
    <property type="match status" value="1"/>
</dbReference>
<keyword evidence="5 6" id="KW-0378">Hydrolase</keyword>
<keyword evidence="4 6" id="KW-0479">Metal-binding</keyword>
<dbReference type="RefSeq" id="WP_405284862.1">
    <property type="nucleotide sequence ID" value="NZ_CP144380.1"/>
</dbReference>
<feature type="binding site" evidence="6">
    <location>
        <position position="104"/>
    </location>
    <ligand>
        <name>a divalent metal cation</name>
        <dbReference type="ChEBI" id="CHEBI:60240"/>
        <label>2</label>
        <note>catalytic</note>
    </ligand>
</feature>
<comment type="cofactor">
    <cofactor evidence="6">
        <name>Co(2+)</name>
        <dbReference type="ChEBI" id="CHEBI:48828"/>
    </cofactor>
    <cofactor evidence="6">
        <name>Zn(2+)</name>
        <dbReference type="ChEBI" id="CHEBI:29105"/>
    </cofactor>
    <cofactor evidence="6">
        <name>Mn(2+)</name>
        <dbReference type="ChEBI" id="CHEBI:29035"/>
    </cofactor>
    <cofactor evidence="6">
        <name>Fe(2+)</name>
        <dbReference type="ChEBI" id="CHEBI:29033"/>
    </cofactor>
    <text evidence="6">Binds 2 divalent metal cations per subunit. Has a high-affinity and a low affinity metal-binding site. The true nature of the physiological cofactor is under debate. The enzyme is active with cobalt, zinc, manganese or divalent iron ions. Most likely, methionine aminopeptidases function as mononuclear Fe(2+)-metalloproteases under physiological conditions, and the catalytically relevant metal-binding site has been assigned to the histidine-containing high-affinity site.</text>
</comment>
<feature type="domain" description="Peptidase M24" evidence="8">
    <location>
        <begin position="13"/>
        <end position="239"/>
    </location>
</feature>
<evidence type="ECO:0000256" key="5">
    <source>
        <dbReference type="ARBA" id="ARBA00022801"/>
    </source>
</evidence>
<dbReference type="InterPro" id="IPR002467">
    <property type="entry name" value="Pept_M24A_MAP1"/>
</dbReference>
<comment type="similarity">
    <text evidence="6">Belongs to the peptidase M24A family. Methionine aminopeptidase type 1 subfamily.</text>
</comment>
<feature type="binding site" evidence="6">
    <location>
        <position position="232"/>
    </location>
    <ligand>
        <name>a divalent metal cation</name>
        <dbReference type="ChEBI" id="CHEBI:60240"/>
        <label>2</label>
        <note>catalytic</note>
    </ligand>
</feature>
<dbReference type="NCBIfam" id="TIGR00500">
    <property type="entry name" value="met_pdase_I"/>
    <property type="match status" value="1"/>
</dbReference>
<dbReference type="InterPro" id="IPR036005">
    <property type="entry name" value="Creatinase/aminopeptidase-like"/>
</dbReference>
<name>A0ABU9E6H0_9BACT</name>
<evidence type="ECO:0000259" key="8">
    <source>
        <dbReference type="Pfam" id="PF00557"/>
    </source>
</evidence>
<dbReference type="Proteomes" id="UP001484239">
    <property type="component" value="Unassembled WGS sequence"/>
</dbReference>
<dbReference type="PANTHER" id="PTHR43330">
    <property type="entry name" value="METHIONINE AMINOPEPTIDASE"/>
    <property type="match status" value="1"/>
</dbReference>
<gene>
    <name evidence="6 9" type="primary">map</name>
    <name evidence="9" type="ORF">WI372_05010</name>
</gene>
<dbReference type="SUPFAM" id="SSF55920">
    <property type="entry name" value="Creatinase/aminopeptidase"/>
    <property type="match status" value="1"/>
</dbReference>
<dbReference type="GO" id="GO:0004239">
    <property type="term" value="F:initiator methionyl aminopeptidase activity"/>
    <property type="evidence" value="ECO:0007669"/>
    <property type="project" value="UniProtKB-EC"/>
</dbReference>
<sequence>MSIESHDDLVGLAAAGALAGRVREALLEAAVPGITPRELDARGAKMIERAGGRPAPPLQAGFPAATCISVNEVIAHGVPDDRALRSGDLLNVDVSVELAGYWADTGASITVGAADPDRDALCATGRRALDAALGAVRAGGRLNALGRAAEAVARADGRETLRDLCGHGVGRALWEEPSEVVGYHDPRDRRRLHEGLVLAVEPFVTTGARHTAVDDDGWGLRCDDGGLAVQFEHTFVVTAKGAWVVTAPRPFLVPWRRA</sequence>
<evidence type="ECO:0000256" key="2">
    <source>
        <dbReference type="ARBA" id="ARBA00022438"/>
    </source>
</evidence>
<comment type="caution">
    <text evidence="6">Lacks conserved residue(s) required for the propagation of feature annotation.</text>
</comment>
<evidence type="ECO:0000256" key="4">
    <source>
        <dbReference type="ARBA" id="ARBA00022723"/>
    </source>
</evidence>
<proteinExistence type="inferred from homology"/>
<evidence type="ECO:0000256" key="1">
    <source>
        <dbReference type="ARBA" id="ARBA00002521"/>
    </source>
</evidence>
<dbReference type="PRINTS" id="PR00599">
    <property type="entry name" value="MAPEPTIDASE"/>
</dbReference>